<reference evidence="1" key="1">
    <citation type="submission" date="2016-10" db="EMBL/GenBank/DDBJ databases">
        <authorList>
            <person name="Varghese N."/>
            <person name="Submissions S."/>
        </authorList>
    </citation>
    <scope>NUCLEOTIDE SEQUENCE [LARGE SCALE GENOMIC DNA]</scope>
    <source>
        <strain evidence="1">LMG 25555</strain>
    </source>
</reference>
<evidence type="ECO:0000313" key="2">
    <source>
        <dbReference type="Proteomes" id="UP000183613"/>
    </source>
</evidence>
<dbReference type="EMBL" id="FNUD01000002">
    <property type="protein sequence ID" value="SEF03133.1"/>
    <property type="molecule type" value="Genomic_DNA"/>
</dbReference>
<dbReference type="Proteomes" id="UP000183613">
    <property type="component" value="Unassembled WGS sequence"/>
</dbReference>
<keyword evidence="2" id="KW-1185">Reference proteome</keyword>
<accession>A0A1H5NNJ7</accession>
<evidence type="ECO:0000313" key="1">
    <source>
        <dbReference type="EMBL" id="SEF03133.1"/>
    </source>
</evidence>
<evidence type="ECO:0008006" key="3">
    <source>
        <dbReference type="Google" id="ProtNLM"/>
    </source>
</evidence>
<protein>
    <recommendedName>
        <fullName evidence="3">Lipoprotein</fullName>
    </recommendedName>
</protein>
<name>A0A1H5NNJ7_PSEDM</name>
<dbReference type="PROSITE" id="PS51257">
    <property type="entry name" value="PROKAR_LIPOPROTEIN"/>
    <property type="match status" value="1"/>
</dbReference>
<proteinExistence type="predicted"/>
<organism evidence="1 2">
    <name type="scientific">Pseudomonas deceptionensis</name>
    <dbReference type="NCBI Taxonomy" id="882211"/>
    <lineage>
        <taxon>Bacteria</taxon>
        <taxon>Pseudomonadati</taxon>
        <taxon>Pseudomonadota</taxon>
        <taxon>Gammaproteobacteria</taxon>
        <taxon>Pseudomonadales</taxon>
        <taxon>Pseudomonadaceae</taxon>
        <taxon>Pseudomonas</taxon>
    </lineage>
</organism>
<gene>
    <name evidence="1" type="ORF">SAMN04489800_3770</name>
</gene>
<comment type="caution">
    <text evidence="1">The sequence shown here is derived from an EMBL/GenBank/DDBJ whole genome shotgun (WGS) entry which is preliminary data.</text>
</comment>
<dbReference type="AlphaFoldDB" id="A0A1H5NNJ7"/>
<sequence length="135" mass="14655">MKPRYQRAIVLNFFRGHPMRMLIGAVSLALLAGCISPAMNEARSKSPTRVLSSAKPMPLVAECVKFSWQDEGVFGVDASAYINTDKPGQQTVYTRSAESFADLVSQGTGTAVSYYAKQPDDSAAMRRLAMLATCL</sequence>